<gene>
    <name evidence="2" type="ORF">TSACC_22720</name>
</gene>
<dbReference type="Pfam" id="PF07963">
    <property type="entry name" value="N_methyl"/>
    <property type="match status" value="1"/>
</dbReference>
<dbReference type="InterPro" id="IPR045584">
    <property type="entry name" value="Pilin-like"/>
</dbReference>
<dbReference type="Proteomes" id="UP000076023">
    <property type="component" value="Unassembled WGS sequence"/>
</dbReference>
<keyword evidence="1" id="KW-0812">Transmembrane</keyword>
<comment type="caution">
    <text evidence="2">The sequence shown here is derived from an EMBL/GenBank/DDBJ whole genome shotgun (WGS) entry which is preliminary data.</text>
</comment>
<dbReference type="PANTHER" id="PTHR30093:SF2">
    <property type="entry name" value="TYPE II SECRETION SYSTEM PROTEIN H"/>
    <property type="match status" value="1"/>
</dbReference>
<keyword evidence="3" id="KW-1185">Reference proteome</keyword>
<sequence>MKTHFLRRAWSRSGFTLIELLVTISIIGVLATLILGASTAARKRADTAVCLSNLRQQSAVFAIYAAENDGSLPAALGNVDPYNSGTLVSWMMVVQYYAQMNFPKDRQRNILLCPSAMQTYPGKVARRTYAMNVAGGAGNTPQKLARFTKPSTTALVVDARAVGTAGDSSSTFGLSDINTTPEWRHQGALNVLFVDGHCQTMPASAKTDFQRYVQNFAP</sequence>
<accession>A0A146G9F2</accession>
<dbReference type="EMBL" id="BDCO01000002">
    <property type="protein sequence ID" value="GAT34295.1"/>
    <property type="molecule type" value="Genomic_DNA"/>
</dbReference>
<dbReference type="InterPro" id="IPR027558">
    <property type="entry name" value="Pre_pil_HX9DG_C"/>
</dbReference>
<dbReference type="PROSITE" id="PS00409">
    <property type="entry name" value="PROKAR_NTER_METHYL"/>
    <property type="match status" value="1"/>
</dbReference>
<dbReference type="Gene3D" id="3.30.700.10">
    <property type="entry name" value="Glycoprotein, Type 4 Pilin"/>
    <property type="match status" value="1"/>
</dbReference>
<keyword evidence="1" id="KW-1133">Transmembrane helix</keyword>
<reference evidence="3" key="1">
    <citation type="journal article" date="2017" name="Genome Announc.">
        <title>Draft Genome Sequence of Terrimicrobium sacchariphilum NM-5T, a Facultative Anaerobic Soil Bacterium of the Class Spartobacteria.</title>
        <authorList>
            <person name="Qiu Y.L."/>
            <person name="Tourlousse D.M."/>
            <person name="Matsuura N."/>
            <person name="Ohashi A."/>
            <person name="Sekiguchi Y."/>
        </authorList>
    </citation>
    <scope>NUCLEOTIDE SEQUENCE [LARGE SCALE GENOMIC DNA]</scope>
    <source>
        <strain evidence="3">NM-5</strain>
    </source>
</reference>
<dbReference type="STRING" id="690879.TSACC_22720"/>
<protein>
    <submittedName>
        <fullName evidence="2">Prepilin-type N-terminal cleavage/methylation domain-containing protein</fullName>
    </submittedName>
</protein>
<dbReference type="InterPro" id="IPR012902">
    <property type="entry name" value="N_methyl_site"/>
</dbReference>
<feature type="transmembrane region" description="Helical" evidence="1">
    <location>
        <begin position="20"/>
        <end position="41"/>
    </location>
</feature>
<evidence type="ECO:0000313" key="3">
    <source>
        <dbReference type="Proteomes" id="UP000076023"/>
    </source>
</evidence>
<evidence type="ECO:0000256" key="1">
    <source>
        <dbReference type="SAM" id="Phobius"/>
    </source>
</evidence>
<dbReference type="AlphaFoldDB" id="A0A146G9F2"/>
<dbReference type="SUPFAM" id="SSF54523">
    <property type="entry name" value="Pili subunits"/>
    <property type="match status" value="1"/>
</dbReference>
<dbReference type="RefSeq" id="WP_075079939.1">
    <property type="nucleotide sequence ID" value="NZ_BDCO01000002.1"/>
</dbReference>
<dbReference type="NCBIfam" id="TIGR02532">
    <property type="entry name" value="IV_pilin_GFxxxE"/>
    <property type="match status" value="1"/>
</dbReference>
<name>A0A146G9F2_TERSA</name>
<dbReference type="InParanoid" id="A0A146G9F2"/>
<organism evidence="2 3">
    <name type="scientific">Terrimicrobium sacchariphilum</name>
    <dbReference type="NCBI Taxonomy" id="690879"/>
    <lineage>
        <taxon>Bacteria</taxon>
        <taxon>Pseudomonadati</taxon>
        <taxon>Verrucomicrobiota</taxon>
        <taxon>Terrimicrobiia</taxon>
        <taxon>Terrimicrobiales</taxon>
        <taxon>Terrimicrobiaceae</taxon>
        <taxon>Terrimicrobium</taxon>
    </lineage>
</organism>
<proteinExistence type="predicted"/>
<evidence type="ECO:0000313" key="2">
    <source>
        <dbReference type="EMBL" id="GAT34295.1"/>
    </source>
</evidence>
<dbReference type="OrthoDB" id="285651at2"/>
<dbReference type="NCBIfam" id="TIGR04294">
    <property type="entry name" value="pre_pil_HX9DG"/>
    <property type="match status" value="1"/>
</dbReference>
<keyword evidence="1" id="KW-0472">Membrane</keyword>
<dbReference type="PANTHER" id="PTHR30093">
    <property type="entry name" value="GENERAL SECRETION PATHWAY PROTEIN G"/>
    <property type="match status" value="1"/>
</dbReference>